<name>A0A5J4VPB3_9EUKA</name>
<dbReference type="EMBL" id="SNRW01005894">
    <property type="protein sequence ID" value="KAA6384149.1"/>
    <property type="molecule type" value="Genomic_DNA"/>
</dbReference>
<sequence>MSRIPSRVSDSLRSAANDGLKELTLGITGCLKSIPNT</sequence>
<reference evidence="1 2" key="1">
    <citation type="submission" date="2019-03" db="EMBL/GenBank/DDBJ databases">
        <title>Single cell metagenomics reveals metabolic interactions within the superorganism composed of flagellate Streblomastix strix and complex community of Bacteroidetes bacteria on its surface.</title>
        <authorList>
            <person name="Treitli S.C."/>
            <person name="Kolisko M."/>
            <person name="Husnik F."/>
            <person name="Keeling P."/>
            <person name="Hampl V."/>
        </authorList>
    </citation>
    <scope>NUCLEOTIDE SEQUENCE [LARGE SCALE GENOMIC DNA]</scope>
    <source>
        <strain evidence="1">ST1C</strain>
    </source>
</reference>
<dbReference type="AlphaFoldDB" id="A0A5J4VPB3"/>
<feature type="non-terminal residue" evidence="1">
    <location>
        <position position="37"/>
    </location>
</feature>
<proteinExistence type="predicted"/>
<gene>
    <name evidence="1" type="ORF">EZS28_020323</name>
</gene>
<organism evidence="1 2">
    <name type="scientific">Streblomastix strix</name>
    <dbReference type="NCBI Taxonomy" id="222440"/>
    <lineage>
        <taxon>Eukaryota</taxon>
        <taxon>Metamonada</taxon>
        <taxon>Preaxostyla</taxon>
        <taxon>Oxymonadida</taxon>
        <taxon>Streblomastigidae</taxon>
        <taxon>Streblomastix</taxon>
    </lineage>
</organism>
<comment type="caution">
    <text evidence="1">The sequence shown here is derived from an EMBL/GenBank/DDBJ whole genome shotgun (WGS) entry which is preliminary data.</text>
</comment>
<evidence type="ECO:0000313" key="1">
    <source>
        <dbReference type="EMBL" id="KAA6384149.1"/>
    </source>
</evidence>
<evidence type="ECO:0000313" key="2">
    <source>
        <dbReference type="Proteomes" id="UP000324800"/>
    </source>
</evidence>
<protein>
    <submittedName>
        <fullName evidence="1">Uncharacterized protein</fullName>
    </submittedName>
</protein>
<accession>A0A5J4VPB3</accession>
<dbReference type="Proteomes" id="UP000324800">
    <property type="component" value="Unassembled WGS sequence"/>
</dbReference>